<evidence type="ECO:0000256" key="8">
    <source>
        <dbReference type="ARBA" id="ARBA00023136"/>
    </source>
</evidence>
<dbReference type="PANTHER" id="PTHR47980">
    <property type="entry name" value="LD44762P"/>
    <property type="match status" value="1"/>
</dbReference>
<evidence type="ECO:0000256" key="4">
    <source>
        <dbReference type="ARBA" id="ARBA00022475"/>
    </source>
</evidence>
<proteinExistence type="inferred from homology"/>
<keyword evidence="8" id="KW-0472">Membrane</keyword>
<protein>
    <recommendedName>
        <fullName evidence="11">Ras-related protein Rab-13</fullName>
    </recommendedName>
</protein>
<gene>
    <name evidence="13" type="ORF">OS493_006243</name>
</gene>
<feature type="region of interest" description="Disordered" evidence="12">
    <location>
        <begin position="196"/>
        <end position="223"/>
    </location>
</feature>
<dbReference type="AlphaFoldDB" id="A0A9X0A5P5"/>
<keyword evidence="3" id="KW-0813">Transport</keyword>
<comment type="caution">
    <text evidence="13">The sequence shown here is derived from an EMBL/GenBank/DDBJ whole genome shotgun (WGS) entry which is preliminary data.</text>
</comment>
<keyword evidence="10" id="KW-0636">Prenylation</keyword>
<dbReference type="InterPro" id="IPR001806">
    <property type="entry name" value="Small_GTPase"/>
</dbReference>
<evidence type="ECO:0000256" key="7">
    <source>
        <dbReference type="ARBA" id="ARBA00023134"/>
    </source>
</evidence>
<dbReference type="PRINTS" id="PR00449">
    <property type="entry name" value="RASTRNSFRMNG"/>
</dbReference>
<evidence type="ECO:0000256" key="10">
    <source>
        <dbReference type="ARBA" id="ARBA00023289"/>
    </source>
</evidence>
<keyword evidence="9" id="KW-0449">Lipoprotein</keyword>
<evidence type="ECO:0000256" key="2">
    <source>
        <dbReference type="ARBA" id="ARBA00006270"/>
    </source>
</evidence>
<sequence length="223" mass="25804">MRELRFMPGWFSSGFEATLPVITRNPATSNRRQRSWKTCIIFRFADNTFNPTFISTIGIDFKIRTLELGGKKIKLQIWDTAGQERFHTITTAYYRGALGIMMVYDVTNERSFHNISKWMRKIEEHANEDVEKILVANKCDLESKRLITRERGEMLAQNHCIQHVETSALSSENIEHAFTLLTQDILNKVCPPVREENIKNGKGKKKRVNLKRSSAPHKSCCSR</sequence>
<evidence type="ECO:0000256" key="11">
    <source>
        <dbReference type="ARBA" id="ARBA00039501"/>
    </source>
</evidence>
<dbReference type="GO" id="GO:0005886">
    <property type="term" value="C:plasma membrane"/>
    <property type="evidence" value="ECO:0007669"/>
    <property type="project" value="UniProtKB-SubCell"/>
</dbReference>
<dbReference type="NCBIfam" id="TIGR00231">
    <property type="entry name" value="small_GTP"/>
    <property type="match status" value="1"/>
</dbReference>
<dbReference type="FunFam" id="3.40.50.300:FF:000363">
    <property type="entry name" value="Secretion related GTPase srgA"/>
    <property type="match status" value="1"/>
</dbReference>
<dbReference type="SMART" id="SM00175">
    <property type="entry name" value="RAB"/>
    <property type="match status" value="1"/>
</dbReference>
<comment type="subcellular location">
    <subcellularLocation>
        <location evidence="1">Cell membrane</location>
        <topology evidence="1">Lipid-anchor</topology>
        <orientation evidence="1">Cytoplasmic side</orientation>
    </subcellularLocation>
</comment>
<evidence type="ECO:0000256" key="9">
    <source>
        <dbReference type="ARBA" id="ARBA00023288"/>
    </source>
</evidence>
<dbReference type="GO" id="GO:0005525">
    <property type="term" value="F:GTP binding"/>
    <property type="evidence" value="ECO:0007669"/>
    <property type="project" value="UniProtKB-KW"/>
</dbReference>
<dbReference type="SMART" id="SM00176">
    <property type="entry name" value="RAN"/>
    <property type="match status" value="1"/>
</dbReference>
<dbReference type="InterPro" id="IPR005225">
    <property type="entry name" value="Small_GTP-bd"/>
</dbReference>
<dbReference type="SUPFAM" id="SSF52540">
    <property type="entry name" value="P-loop containing nucleoside triphosphate hydrolases"/>
    <property type="match status" value="1"/>
</dbReference>
<name>A0A9X0A5P5_9CNID</name>
<dbReference type="PROSITE" id="PS51419">
    <property type="entry name" value="RAB"/>
    <property type="match status" value="1"/>
</dbReference>
<keyword evidence="5" id="KW-0547">Nucleotide-binding</keyword>
<reference evidence="13" key="1">
    <citation type="submission" date="2023-01" db="EMBL/GenBank/DDBJ databases">
        <title>Genome assembly of the deep-sea coral Lophelia pertusa.</title>
        <authorList>
            <person name="Herrera S."/>
            <person name="Cordes E."/>
        </authorList>
    </citation>
    <scope>NUCLEOTIDE SEQUENCE</scope>
    <source>
        <strain evidence="13">USNM1676648</strain>
        <tissue evidence="13">Polyp</tissue>
    </source>
</reference>
<dbReference type="EMBL" id="MU825398">
    <property type="protein sequence ID" value="KAJ7393274.1"/>
    <property type="molecule type" value="Genomic_DNA"/>
</dbReference>
<dbReference type="InterPro" id="IPR027417">
    <property type="entry name" value="P-loop_NTPase"/>
</dbReference>
<keyword evidence="6" id="KW-0653">Protein transport</keyword>
<keyword evidence="14" id="KW-1185">Reference proteome</keyword>
<dbReference type="OrthoDB" id="9989112at2759"/>
<comment type="similarity">
    <text evidence="2">Belongs to the small GTPase superfamily. Rab family.</text>
</comment>
<evidence type="ECO:0000313" key="14">
    <source>
        <dbReference type="Proteomes" id="UP001163046"/>
    </source>
</evidence>
<dbReference type="Gene3D" id="3.40.50.300">
    <property type="entry name" value="P-loop containing nucleotide triphosphate hydrolases"/>
    <property type="match status" value="1"/>
</dbReference>
<dbReference type="GO" id="GO:0015031">
    <property type="term" value="P:protein transport"/>
    <property type="evidence" value="ECO:0007669"/>
    <property type="project" value="UniProtKB-KW"/>
</dbReference>
<evidence type="ECO:0000256" key="3">
    <source>
        <dbReference type="ARBA" id="ARBA00022448"/>
    </source>
</evidence>
<feature type="compositionally biased region" description="Basic residues" evidence="12">
    <location>
        <begin position="201"/>
        <end position="210"/>
    </location>
</feature>
<organism evidence="13 14">
    <name type="scientific">Desmophyllum pertusum</name>
    <dbReference type="NCBI Taxonomy" id="174260"/>
    <lineage>
        <taxon>Eukaryota</taxon>
        <taxon>Metazoa</taxon>
        <taxon>Cnidaria</taxon>
        <taxon>Anthozoa</taxon>
        <taxon>Hexacorallia</taxon>
        <taxon>Scleractinia</taxon>
        <taxon>Caryophylliina</taxon>
        <taxon>Caryophylliidae</taxon>
        <taxon>Desmophyllum</taxon>
    </lineage>
</organism>
<keyword evidence="7" id="KW-0342">GTP-binding</keyword>
<dbReference type="InterPro" id="IPR050305">
    <property type="entry name" value="Small_GTPase_Rab"/>
</dbReference>
<evidence type="ECO:0000256" key="6">
    <source>
        <dbReference type="ARBA" id="ARBA00022927"/>
    </source>
</evidence>
<dbReference type="SMART" id="SM00173">
    <property type="entry name" value="RAS"/>
    <property type="match status" value="1"/>
</dbReference>
<evidence type="ECO:0000256" key="12">
    <source>
        <dbReference type="SAM" id="MobiDB-lite"/>
    </source>
</evidence>
<dbReference type="Proteomes" id="UP001163046">
    <property type="component" value="Unassembled WGS sequence"/>
</dbReference>
<keyword evidence="4" id="KW-1003">Cell membrane</keyword>
<evidence type="ECO:0000256" key="1">
    <source>
        <dbReference type="ARBA" id="ARBA00004342"/>
    </source>
</evidence>
<evidence type="ECO:0000256" key="5">
    <source>
        <dbReference type="ARBA" id="ARBA00022741"/>
    </source>
</evidence>
<dbReference type="SMART" id="SM00174">
    <property type="entry name" value="RHO"/>
    <property type="match status" value="1"/>
</dbReference>
<accession>A0A9X0A5P5</accession>
<evidence type="ECO:0000313" key="13">
    <source>
        <dbReference type="EMBL" id="KAJ7393274.1"/>
    </source>
</evidence>
<dbReference type="PROSITE" id="PS51420">
    <property type="entry name" value="RHO"/>
    <property type="match status" value="1"/>
</dbReference>
<dbReference type="PROSITE" id="PS51421">
    <property type="entry name" value="RAS"/>
    <property type="match status" value="1"/>
</dbReference>
<dbReference type="Pfam" id="PF00071">
    <property type="entry name" value="Ras"/>
    <property type="match status" value="1"/>
</dbReference>
<dbReference type="GO" id="GO:0003924">
    <property type="term" value="F:GTPase activity"/>
    <property type="evidence" value="ECO:0007669"/>
    <property type="project" value="InterPro"/>
</dbReference>